<dbReference type="Proteomes" id="UP001139971">
    <property type="component" value="Unassembled WGS sequence"/>
</dbReference>
<comment type="caution">
    <text evidence="1">The sequence shown here is derived from an EMBL/GenBank/DDBJ whole genome shotgun (WGS) entry which is preliminary data.</text>
</comment>
<gene>
    <name evidence="1" type="ORF">OD750_013645</name>
</gene>
<keyword evidence="2" id="KW-1185">Reference proteome</keyword>
<protein>
    <submittedName>
        <fullName evidence="1">Uncharacterized protein</fullName>
    </submittedName>
</protein>
<dbReference type="AlphaFoldDB" id="A0A9X3YJM1"/>
<proteinExistence type="predicted"/>
<dbReference type="EMBL" id="JAOVZO020000017">
    <property type="protein sequence ID" value="MDC8013581.1"/>
    <property type="molecule type" value="Genomic_DNA"/>
</dbReference>
<reference evidence="1" key="1">
    <citation type="submission" date="2023-02" db="EMBL/GenBank/DDBJ databases">
        <title>Tahibacter soli sp. nov. isolated from soil.</title>
        <authorList>
            <person name="Baek J.H."/>
            <person name="Lee J.K."/>
            <person name="Choi D.G."/>
            <person name="Jeon C.O."/>
        </authorList>
    </citation>
    <scope>NUCLEOTIDE SEQUENCE</scope>
    <source>
        <strain evidence="1">BL</strain>
    </source>
</reference>
<organism evidence="1 2">
    <name type="scientific">Tahibacter soli</name>
    <dbReference type="NCBI Taxonomy" id="2983605"/>
    <lineage>
        <taxon>Bacteria</taxon>
        <taxon>Pseudomonadati</taxon>
        <taxon>Pseudomonadota</taxon>
        <taxon>Gammaproteobacteria</taxon>
        <taxon>Lysobacterales</taxon>
        <taxon>Rhodanobacteraceae</taxon>
        <taxon>Tahibacter</taxon>
    </lineage>
</organism>
<evidence type="ECO:0000313" key="2">
    <source>
        <dbReference type="Proteomes" id="UP001139971"/>
    </source>
</evidence>
<dbReference type="RefSeq" id="WP_263545787.1">
    <property type="nucleotide sequence ID" value="NZ_JAOVZO020000017.1"/>
</dbReference>
<name>A0A9X3YJM1_9GAMM</name>
<accession>A0A9X3YJM1</accession>
<sequence length="107" mass="10772">MQREPFKARGPAPRGERVRLHAIPLIALAALAAGDAPAQFSMNAHAIVSAGGTIRSAGGCYAVAATVGEPAGGRIAGGAFAIDAGFQAGPGRVRGDQLFRGGFQECI</sequence>
<evidence type="ECO:0000313" key="1">
    <source>
        <dbReference type="EMBL" id="MDC8013581.1"/>
    </source>
</evidence>